<feature type="chain" id="PRO_5005846930" evidence="1">
    <location>
        <begin position="37"/>
        <end position="381"/>
    </location>
</feature>
<keyword evidence="3" id="KW-1185">Reference proteome</keyword>
<sequence>MSSYFAKAGCGWRHRRPIFAVSLFLISTVLFSVAVAEVTETPLCSEKHGFAGEFNDHFSIPVETAPAAGEAIILIARAFPAVLGGMFEHWVYLNATFNLPEGPLVSRMSDNNGLLELTSVAAGTDIEVRVIRVRPGGPVPFRFFSFFANRPLCHIAVSPTNNFIAPVPHRLAGTTTAVTMYFKTTLPRDQNAATISIISDGHVDQPYKVADKNGVLQEHSPNDIIQPSTGDSISFSFSPTPNDLGNSYCFTEVTVAYANVQGGTVAPATTAQPGGGGAPNVPGPPGGVVPATTAAPSSAPMSLLRRCVLIALACFVMWQAAQAVYNYHVLGKRDVMEIVPCAETIAAGARGVQLAASRGLGMSHRRADGYDCVHGMDDPYA</sequence>
<dbReference type="AlphaFoldDB" id="A0A0N0DXY3"/>
<dbReference type="EMBL" id="LGTL01000004">
    <property type="protein sequence ID" value="KPA83342.1"/>
    <property type="molecule type" value="Genomic_DNA"/>
</dbReference>
<keyword evidence="1" id="KW-0732">Signal</keyword>
<name>A0A0N0DXY3_LEPPY</name>
<feature type="signal peptide" evidence="1">
    <location>
        <begin position="1"/>
        <end position="36"/>
    </location>
</feature>
<dbReference type="OrthoDB" id="272737at2759"/>
<reference evidence="2 3" key="1">
    <citation type="submission" date="2015-07" db="EMBL/GenBank/DDBJ databases">
        <title>High-quality genome of monoxenous trypanosomatid Leptomonas pyrrhocoris.</title>
        <authorList>
            <person name="Flegontov P."/>
            <person name="Butenko A."/>
            <person name="Firsov S."/>
            <person name="Vlcek C."/>
            <person name="Logacheva M.D."/>
            <person name="Field M."/>
            <person name="Filatov D."/>
            <person name="Flegontova O."/>
            <person name="Gerasimov E."/>
            <person name="Jackson A.P."/>
            <person name="Kelly S."/>
            <person name="Opperdoes F."/>
            <person name="O'Reilly A."/>
            <person name="Votypka J."/>
            <person name="Yurchenko V."/>
            <person name="Lukes J."/>
        </authorList>
    </citation>
    <scope>NUCLEOTIDE SEQUENCE [LARGE SCALE GENOMIC DNA]</scope>
    <source>
        <strain evidence="2">H10</strain>
    </source>
</reference>
<dbReference type="Proteomes" id="UP000037923">
    <property type="component" value="Unassembled WGS sequence"/>
</dbReference>
<dbReference type="OMA" id="GEFNDHY"/>
<protein>
    <submittedName>
        <fullName evidence="2">Uncharacterized protein</fullName>
    </submittedName>
</protein>
<comment type="caution">
    <text evidence="2">The sequence shown here is derived from an EMBL/GenBank/DDBJ whole genome shotgun (WGS) entry which is preliminary data.</text>
</comment>
<gene>
    <name evidence="2" type="ORF">ABB37_02995</name>
</gene>
<accession>A0A0N0DXY3</accession>
<dbReference type="VEuPathDB" id="TriTrypDB:LpyrH10_04_5450"/>
<proteinExistence type="predicted"/>
<organism evidence="2 3">
    <name type="scientific">Leptomonas pyrrhocoris</name>
    <name type="common">Firebug parasite</name>
    <dbReference type="NCBI Taxonomy" id="157538"/>
    <lineage>
        <taxon>Eukaryota</taxon>
        <taxon>Discoba</taxon>
        <taxon>Euglenozoa</taxon>
        <taxon>Kinetoplastea</taxon>
        <taxon>Metakinetoplastina</taxon>
        <taxon>Trypanosomatida</taxon>
        <taxon>Trypanosomatidae</taxon>
        <taxon>Leishmaniinae</taxon>
        <taxon>Leptomonas</taxon>
    </lineage>
</organism>
<evidence type="ECO:0000313" key="3">
    <source>
        <dbReference type="Proteomes" id="UP000037923"/>
    </source>
</evidence>
<dbReference type="RefSeq" id="XP_015661781.1">
    <property type="nucleotide sequence ID" value="XM_015800179.1"/>
</dbReference>
<dbReference type="GeneID" id="26903286"/>
<evidence type="ECO:0000256" key="1">
    <source>
        <dbReference type="SAM" id="SignalP"/>
    </source>
</evidence>
<evidence type="ECO:0000313" key="2">
    <source>
        <dbReference type="EMBL" id="KPA83342.1"/>
    </source>
</evidence>